<evidence type="ECO:0000313" key="2">
    <source>
        <dbReference type="Proteomes" id="UP000805649"/>
    </source>
</evidence>
<organism evidence="1 2">
    <name type="scientific">Colletotrichum truncatum</name>
    <name type="common">Anthracnose fungus</name>
    <name type="synonym">Colletotrichum capsici</name>
    <dbReference type="NCBI Taxonomy" id="5467"/>
    <lineage>
        <taxon>Eukaryota</taxon>
        <taxon>Fungi</taxon>
        <taxon>Dikarya</taxon>
        <taxon>Ascomycota</taxon>
        <taxon>Pezizomycotina</taxon>
        <taxon>Sordariomycetes</taxon>
        <taxon>Hypocreomycetidae</taxon>
        <taxon>Glomerellales</taxon>
        <taxon>Glomerellaceae</taxon>
        <taxon>Colletotrichum</taxon>
        <taxon>Colletotrichum truncatum species complex</taxon>
    </lineage>
</organism>
<sequence length="180" mass="17905">MHAKLALVAALTGSAIAAMDLRPDRVRRDLLPRQTDIPNPSADSCLSALATVYANAPTPPPKIVSYEMTAAPQTDPCSVTYPSELSAEYSSYTSAVISWVNANSASINSALSQCSTVTDFATEIASCSATGKVGSKATGSASGGAAGSAAATKTPNAGPRETGMVGAVVAAAGLVGAALL</sequence>
<keyword evidence="2" id="KW-1185">Reference proteome</keyword>
<accession>A0ACC3YFH6</accession>
<dbReference type="Proteomes" id="UP000805649">
    <property type="component" value="Unassembled WGS sequence"/>
</dbReference>
<gene>
    <name evidence="1" type="ORF">CTRU02_214698</name>
</gene>
<dbReference type="EMBL" id="VUJX02000011">
    <property type="protein sequence ID" value="KAL0930623.1"/>
    <property type="molecule type" value="Genomic_DNA"/>
</dbReference>
<evidence type="ECO:0000313" key="1">
    <source>
        <dbReference type="EMBL" id="KAL0930623.1"/>
    </source>
</evidence>
<name>A0ACC3YFH6_COLTU</name>
<reference evidence="1 2" key="1">
    <citation type="journal article" date="2020" name="Phytopathology">
        <title>Genome Sequence Resources of Colletotrichum truncatum, C. plurivorum, C. musicola, and C. sojae: Four Species Pathogenic to Soybean (Glycine max).</title>
        <authorList>
            <person name="Rogerio F."/>
            <person name="Boufleur T.R."/>
            <person name="Ciampi-Guillardi M."/>
            <person name="Sukno S.A."/>
            <person name="Thon M.R."/>
            <person name="Massola Junior N.S."/>
            <person name="Baroncelli R."/>
        </authorList>
    </citation>
    <scope>NUCLEOTIDE SEQUENCE [LARGE SCALE GENOMIC DNA]</scope>
    <source>
        <strain evidence="1 2">CMES1059</strain>
    </source>
</reference>
<protein>
    <submittedName>
        <fullName evidence="1">Infection structure specific protein</fullName>
    </submittedName>
</protein>
<comment type="caution">
    <text evidence="1">The sequence shown here is derived from an EMBL/GenBank/DDBJ whole genome shotgun (WGS) entry which is preliminary data.</text>
</comment>
<proteinExistence type="predicted"/>